<dbReference type="InterPro" id="IPR023214">
    <property type="entry name" value="HAD_sf"/>
</dbReference>
<dbReference type="CDD" id="cd16416">
    <property type="entry name" value="HAD_BsYqeG-like"/>
    <property type="match status" value="1"/>
</dbReference>
<dbReference type="AlphaFoldDB" id="A0A1I2KCR3"/>
<reference evidence="1 2" key="1">
    <citation type="submission" date="2016-10" db="EMBL/GenBank/DDBJ databases">
        <authorList>
            <person name="de Groot N.N."/>
        </authorList>
    </citation>
    <scope>NUCLEOTIDE SEQUENCE [LARGE SCALE GENOMIC DNA]</scope>
    <source>
        <strain evidence="1 2">DSM 44945</strain>
    </source>
</reference>
<gene>
    <name evidence="1" type="ORF">SAMN04488025_10122</name>
</gene>
<protein>
    <recommendedName>
        <fullName evidence="3">YqeG family HAD IIIA-type phosphatase</fullName>
    </recommendedName>
</protein>
<sequence length="173" mass="20111">MLKAIIPKHFAASIYEIDFEKLQRRGIKAAIFDLDNTLVESTRPDATPRLVNWLDQLQKMGFRVMIVSNNNRTRVSRFAKPLGVPYIHRAKKPLSRAFIEAMRRMGSRPEETAMIGDQLFTDVLGGNRLGLYTILVAPVSHVEGFWTRINRRMERLVFHFMRKRGLLEGEDRR</sequence>
<dbReference type="NCBIfam" id="TIGR01662">
    <property type="entry name" value="HAD-SF-IIIA"/>
    <property type="match status" value="1"/>
</dbReference>
<dbReference type="PANTHER" id="PTHR19288:SF25">
    <property type="entry name" value="PHOSPHATIDYLGLYCEROPHOSPHATASE GEP4, MITOCHONDRIAL"/>
    <property type="match status" value="1"/>
</dbReference>
<dbReference type="SUPFAM" id="SSF56784">
    <property type="entry name" value="HAD-like"/>
    <property type="match status" value="1"/>
</dbReference>
<dbReference type="NCBIfam" id="TIGR01668">
    <property type="entry name" value="YqeG_hyp_ppase"/>
    <property type="match status" value="1"/>
</dbReference>
<dbReference type="Pfam" id="PF00702">
    <property type="entry name" value="Hydrolase"/>
    <property type="match status" value="1"/>
</dbReference>
<dbReference type="InterPro" id="IPR010021">
    <property type="entry name" value="PGPP1/Gep4"/>
</dbReference>
<dbReference type="GO" id="GO:0005737">
    <property type="term" value="C:cytoplasm"/>
    <property type="evidence" value="ECO:0007669"/>
    <property type="project" value="TreeGrafter"/>
</dbReference>
<dbReference type="EMBL" id="FOOK01000001">
    <property type="protein sequence ID" value="SFF62891.1"/>
    <property type="molecule type" value="Genomic_DNA"/>
</dbReference>
<dbReference type="Proteomes" id="UP000198661">
    <property type="component" value="Unassembled WGS sequence"/>
</dbReference>
<dbReference type="InterPro" id="IPR006549">
    <property type="entry name" value="HAD-SF_hydro_IIIA"/>
</dbReference>
<proteinExistence type="predicted"/>
<organism evidence="1 2">
    <name type="scientific">Planifilum fulgidum</name>
    <dbReference type="NCBI Taxonomy" id="201973"/>
    <lineage>
        <taxon>Bacteria</taxon>
        <taxon>Bacillati</taxon>
        <taxon>Bacillota</taxon>
        <taxon>Bacilli</taxon>
        <taxon>Bacillales</taxon>
        <taxon>Thermoactinomycetaceae</taxon>
        <taxon>Planifilum</taxon>
    </lineage>
</organism>
<dbReference type="GO" id="GO:0008962">
    <property type="term" value="F:phosphatidylglycerophosphatase activity"/>
    <property type="evidence" value="ECO:0007669"/>
    <property type="project" value="InterPro"/>
</dbReference>
<keyword evidence="2" id="KW-1185">Reference proteome</keyword>
<evidence type="ECO:0000313" key="1">
    <source>
        <dbReference type="EMBL" id="SFF62891.1"/>
    </source>
</evidence>
<accession>A0A1I2KCR3</accession>
<evidence type="ECO:0008006" key="3">
    <source>
        <dbReference type="Google" id="ProtNLM"/>
    </source>
</evidence>
<dbReference type="RefSeq" id="WP_092035295.1">
    <property type="nucleotide sequence ID" value="NZ_FOOK01000001.1"/>
</dbReference>
<name>A0A1I2KCR3_9BACL</name>
<evidence type="ECO:0000313" key="2">
    <source>
        <dbReference type="Proteomes" id="UP000198661"/>
    </source>
</evidence>
<dbReference type="InterPro" id="IPR036412">
    <property type="entry name" value="HAD-like_sf"/>
</dbReference>
<dbReference type="OrthoDB" id="9787572at2"/>
<dbReference type="Gene3D" id="3.40.50.1000">
    <property type="entry name" value="HAD superfamily/HAD-like"/>
    <property type="match status" value="1"/>
</dbReference>
<dbReference type="STRING" id="201973.SAMN04488025_10122"/>
<dbReference type="PANTHER" id="PTHR19288">
    <property type="entry name" value="4-NITROPHENYLPHOSPHATASE-RELATED"/>
    <property type="match status" value="1"/>
</dbReference>